<gene>
    <name evidence="1" type="ORF">Ae201684_001150</name>
</gene>
<keyword evidence="2" id="KW-1185">Reference proteome</keyword>
<dbReference type="SUPFAM" id="SSF53254">
    <property type="entry name" value="Phosphoglycerate mutase-like"/>
    <property type="match status" value="1"/>
</dbReference>
<reference evidence="1 2" key="1">
    <citation type="submission" date="2019-07" db="EMBL/GenBank/DDBJ databases">
        <title>Genomics analysis of Aphanomyces spp. identifies a new class of oomycete effector associated with host adaptation.</title>
        <authorList>
            <person name="Gaulin E."/>
        </authorList>
    </citation>
    <scope>NUCLEOTIDE SEQUENCE [LARGE SCALE GENOMIC DNA]</scope>
    <source>
        <strain evidence="1 2">ATCC 201684</strain>
    </source>
</reference>
<accession>A0A6G0XVJ5</accession>
<dbReference type="PANTHER" id="PTHR48100:SF61">
    <property type="entry name" value="PHOSPHOGLYCERATE MUTASE"/>
    <property type="match status" value="1"/>
</dbReference>
<dbReference type="Gene3D" id="3.40.50.1240">
    <property type="entry name" value="Phosphoglycerate mutase-like"/>
    <property type="match status" value="1"/>
</dbReference>
<sequence>MLIDARLNAKGKQQVSALRRPSTERIELAQVQALHQRVLEKKLHESIQVVITSPLTRAIETALGGFEGTGIPIQVNPLCREMLDASCDVGRQPAELAREFEARGVDMSKLSEYWWLNTPTDETKIIPHTPKELKALKETMNDMEARVRRFLAEIEALPESTLAVVCHGDFISWLTSTYPANCAIVKTTLRQLWAQRQ</sequence>
<dbReference type="InterPro" id="IPR013078">
    <property type="entry name" value="His_Pase_superF_clade-1"/>
</dbReference>
<dbReference type="Proteomes" id="UP000481153">
    <property type="component" value="Unassembled WGS sequence"/>
</dbReference>
<name>A0A6G0XVJ5_9STRA</name>
<comment type="caution">
    <text evidence="1">The sequence shown here is derived from an EMBL/GenBank/DDBJ whole genome shotgun (WGS) entry which is preliminary data.</text>
</comment>
<protein>
    <submittedName>
        <fullName evidence="1">Uncharacterized protein</fullName>
    </submittedName>
</protein>
<dbReference type="VEuPathDB" id="FungiDB:AeMF1_007139"/>
<dbReference type="EMBL" id="VJMJ01000009">
    <property type="protein sequence ID" value="KAF0744693.1"/>
    <property type="molecule type" value="Genomic_DNA"/>
</dbReference>
<dbReference type="PANTHER" id="PTHR48100">
    <property type="entry name" value="BROAD-SPECIFICITY PHOSPHATASE YOR283W-RELATED"/>
    <property type="match status" value="1"/>
</dbReference>
<organism evidence="1 2">
    <name type="scientific">Aphanomyces euteiches</name>
    <dbReference type="NCBI Taxonomy" id="100861"/>
    <lineage>
        <taxon>Eukaryota</taxon>
        <taxon>Sar</taxon>
        <taxon>Stramenopiles</taxon>
        <taxon>Oomycota</taxon>
        <taxon>Saprolegniomycetes</taxon>
        <taxon>Saprolegniales</taxon>
        <taxon>Verrucalvaceae</taxon>
        <taxon>Aphanomyces</taxon>
    </lineage>
</organism>
<proteinExistence type="predicted"/>
<dbReference type="GO" id="GO:0005737">
    <property type="term" value="C:cytoplasm"/>
    <property type="evidence" value="ECO:0007669"/>
    <property type="project" value="TreeGrafter"/>
</dbReference>
<dbReference type="AlphaFoldDB" id="A0A6G0XVJ5"/>
<dbReference type="InterPro" id="IPR050275">
    <property type="entry name" value="PGM_Phosphatase"/>
</dbReference>
<dbReference type="InterPro" id="IPR029033">
    <property type="entry name" value="His_PPase_superfam"/>
</dbReference>
<evidence type="ECO:0000313" key="2">
    <source>
        <dbReference type="Proteomes" id="UP000481153"/>
    </source>
</evidence>
<dbReference type="Pfam" id="PF00300">
    <property type="entry name" value="His_Phos_1"/>
    <property type="match status" value="1"/>
</dbReference>
<evidence type="ECO:0000313" key="1">
    <source>
        <dbReference type="EMBL" id="KAF0744693.1"/>
    </source>
</evidence>
<dbReference type="GO" id="GO:0016791">
    <property type="term" value="F:phosphatase activity"/>
    <property type="evidence" value="ECO:0007669"/>
    <property type="project" value="TreeGrafter"/>
</dbReference>